<dbReference type="WBParaSite" id="SPAL_0000830100.1">
    <property type="protein sequence ID" value="SPAL_0000830100.1"/>
    <property type="gene ID" value="SPAL_0000830100"/>
</dbReference>
<accession>A0A0N5BQZ4</accession>
<reference evidence="2" key="1">
    <citation type="submission" date="2017-02" db="UniProtKB">
        <authorList>
            <consortium name="WormBaseParasite"/>
        </authorList>
    </citation>
    <scope>IDENTIFICATION</scope>
</reference>
<dbReference type="Proteomes" id="UP000046392">
    <property type="component" value="Unplaced"/>
</dbReference>
<evidence type="ECO:0000313" key="2">
    <source>
        <dbReference type="WBParaSite" id="SPAL_0000830100.1"/>
    </source>
</evidence>
<dbReference type="AlphaFoldDB" id="A0A0N5BQZ4"/>
<name>A0A0N5BQZ4_STREA</name>
<evidence type="ECO:0000313" key="1">
    <source>
        <dbReference type="Proteomes" id="UP000046392"/>
    </source>
</evidence>
<keyword evidence="1" id="KW-1185">Reference proteome</keyword>
<proteinExistence type="predicted"/>
<organism evidence="1 2">
    <name type="scientific">Strongyloides papillosus</name>
    <name type="common">Intestinal threadworm</name>
    <dbReference type="NCBI Taxonomy" id="174720"/>
    <lineage>
        <taxon>Eukaryota</taxon>
        <taxon>Metazoa</taxon>
        <taxon>Ecdysozoa</taxon>
        <taxon>Nematoda</taxon>
        <taxon>Chromadorea</taxon>
        <taxon>Rhabditida</taxon>
        <taxon>Tylenchina</taxon>
        <taxon>Panagrolaimomorpha</taxon>
        <taxon>Strongyloidoidea</taxon>
        <taxon>Strongyloididae</taxon>
        <taxon>Strongyloides</taxon>
    </lineage>
</organism>
<protein>
    <submittedName>
        <fullName evidence="2">ZP domain-containing protein</fullName>
    </submittedName>
</protein>
<sequence length="123" mass="14245">MSKTYGFPSESPVNYVDIFFNFFCLCPRDELSVTVITAEFVHDPIKVSCDSHPKINTPPIAKNIFKKGINITLEHPNCHANYTKTVDVFKNCSQSVSQYYGFGYSYYYYTYRCDEFKIFGPKL</sequence>